<reference evidence="1" key="1">
    <citation type="submission" date="2020-12" db="EMBL/GenBank/DDBJ databases">
        <title>The genome sequence of Inhella sp. 4Y17.</title>
        <authorList>
            <person name="Liu Y."/>
        </authorList>
    </citation>
    <scope>NUCLEOTIDE SEQUENCE</scope>
    <source>
        <strain evidence="1">4Y10</strain>
    </source>
</reference>
<gene>
    <name evidence="1" type="ORF">I7X43_09325</name>
</gene>
<dbReference type="RefSeq" id="WP_198100659.1">
    <property type="nucleotide sequence ID" value="NZ_JAEDAL010000003.1"/>
</dbReference>
<name>A0A931IUK2_9BURK</name>
<dbReference type="AlphaFoldDB" id="A0A931IUK2"/>
<evidence type="ECO:0000313" key="1">
    <source>
        <dbReference type="EMBL" id="MBH9553057.1"/>
    </source>
</evidence>
<dbReference type="EMBL" id="JAEDAL010000003">
    <property type="protein sequence ID" value="MBH9553057.1"/>
    <property type="molecule type" value="Genomic_DNA"/>
</dbReference>
<accession>A0A931IUK2</accession>
<organism evidence="1 2">
    <name type="scientific">Inhella gelatinilytica</name>
    <dbReference type="NCBI Taxonomy" id="2795030"/>
    <lineage>
        <taxon>Bacteria</taxon>
        <taxon>Pseudomonadati</taxon>
        <taxon>Pseudomonadota</taxon>
        <taxon>Betaproteobacteria</taxon>
        <taxon>Burkholderiales</taxon>
        <taxon>Sphaerotilaceae</taxon>
        <taxon>Inhella</taxon>
    </lineage>
</organism>
<sequence length="87" mass="9777">MSEPISSQPFRMLAASLRASGFPAHGARLEAVLDGVWTTSTELLGELGQVVLAVRRDCRPLTAPQQDWVQQCLREVRKAWPGFGWWR</sequence>
<dbReference type="Proteomes" id="UP000620139">
    <property type="component" value="Unassembled WGS sequence"/>
</dbReference>
<evidence type="ECO:0000313" key="2">
    <source>
        <dbReference type="Proteomes" id="UP000620139"/>
    </source>
</evidence>
<keyword evidence="2" id="KW-1185">Reference proteome</keyword>
<proteinExistence type="predicted"/>
<protein>
    <submittedName>
        <fullName evidence="1">Uncharacterized protein</fullName>
    </submittedName>
</protein>
<comment type="caution">
    <text evidence="1">The sequence shown here is derived from an EMBL/GenBank/DDBJ whole genome shotgun (WGS) entry which is preliminary data.</text>
</comment>